<dbReference type="PANTHER" id="PTHR35910:SF6">
    <property type="entry name" value="2EXR DOMAIN-CONTAINING PROTEIN"/>
    <property type="match status" value="1"/>
</dbReference>
<feature type="compositionally biased region" description="Polar residues" evidence="1">
    <location>
        <begin position="18"/>
        <end position="29"/>
    </location>
</feature>
<evidence type="ECO:0000256" key="1">
    <source>
        <dbReference type="SAM" id="MobiDB-lite"/>
    </source>
</evidence>
<dbReference type="InterPro" id="IPR045518">
    <property type="entry name" value="2EXR"/>
</dbReference>
<protein>
    <recommendedName>
        <fullName evidence="2">2EXR domain-containing protein</fullName>
    </recommendedName>
</protein>
<feature type="domain" description="2EXR" evidence="2">
    <location>
        <begin position="127"/>
        <end position="215"/>
    </location>
</feature>
<accession>A0A1L7XMN4</accession>
<evidence type="ECO:0000259" key="2">
    <source>
        <dbReference type="Pfam" id="PF20150"/>
    </source>
</evidence>
<dbReference type="Proteomes" id="UP000184330">
    <property type="component" value="Unassembled WGS sequence"/>
</dbReference>
<dbReference type="AlphaFoldDB" id="A0A1L7XMN4"/>
<reference evidence="3 4" key="1">
    <citation type="submission" date="2016-03" db="EMBL/GenBank/DDBJ databases">
        <authorList>
            <person name="Ploux O."/>
        </authorList>
    </citation>
    <scope>NUCLEOTIDE SEQUENCE [LARGE SCALE GENOMIC DNA]</scope>
    <source>
        <strain evidence="3 4">UAMH 11012</strain>
    </source>
</reference>
<feature type="compositionally biased region" description="Polar residues" evidence="1">
    <location>
        <begin position="1"/>
        <end position="10"/>
    </location>
</feature>
<evidence type="ECO:0000313" key="4">
    <source>
        <dbReference type="Proteomes" id="UP000184330"/>
    </source>
</evidence>
<organism evidence="3 4">
    <name type="scientific">Phialocephala subalpina</name>
    <dbReference type="NCBI Taxonomy" id="576137"/>
    <lineage>
        <taxon>Eukaryota</taxon>
        <taxon>Fungi</taxon>
        <taxon>Dikarya</taxon>
        <taxon>Ascomycota</taxon>
        <taxon>Pezizomycotina</taxon>
        <taxon>Leotiomycetes</taxon>
        <taxon>Helotiales</taxon>
        <taxon>Mollisiaceae</taxon>
        <taxon>Phialocephala</taxon>
        <taxon>Phialocephala fortinii species complex</taxon>
    </lineage>
</organism>
<dbReference type="OrthoDB" id="3557569at2759"/>
<name>A0A1L7XMN4_9HELO</name>
<dbReference type="PANTHER" id="PTHR35910">
    <property type="entry name" value="2EXR DOMAIN-CONTAINING PROTEIN"/>
    <property type="match status" value="1"/>
</dbReference>
<dbReference type="EMBL" id="FJOG01000035">
    <property type="protein sequence ID" value="CZR66206.1"/>
    <property type="molecule type" value="Genomic_DNA"/>
</dbReference>
<gene>
    <name evidence="3" type="ORF">PAC_16107</name>
</gene>
<feature type="region of interest" description="Disordered" evidence="1">
    <location>
        <begin position="1"/>
        <end position="54"/>
    </location>
</feature>
<dbReference type="Pfam" id="PF20150">
    <property type="entry name" value="2EXR"/>
    <property type="match status" value="1"/>
</dbReference>
<proteinExistence type="predicted"/>
<sequence>MATFGRTSGLRSRASPWALTQGSSPQFTKPENAPTKAENESKTKNKSNNIKHKDRQLRDLFEELFGESEDTEKSKSRYLTREEQLRINEFTPEGMPENKENFQPFAHTTVKSMSYPWQFGRRKGTTFTLFPKLPIELRTMIWTLSLPGSRVVEIKRTRNDDDASPDYRSAAIVPVALHVSQESRTIAQKHYSLSFGPSIFEHAGKIWFDKNIDVLFFSCRRLSHHSEITRFLMWACDIDKIQHLVMCGAACEYLVASLGDNQILVERLKKNMKVQSLVCTSHGTSLSRKNLRIESLKTPIEFISEEVGQKVESMLGAKIKYGITKSGRW</sequence>
<keyword evidence="4" id="KW-1185">Reference proteome</keyword>
<evidence type="ECO:0000313" key="3">
    <source>
        <dbReference type="EMBL" id="CZR66206.1"/>
    </source>
</evidence>